<feature type="region of interest" description="Disordered" evidence="1">
    <location>
        <begin position="33"/>
        <end position="67"/>
    </location>
</feature>
<accession>A0A0D0V2X5</accession>
<reference evidence="2 3" key="1">
    <citation type="submission" date="2015-01" db="EMBL/GenBank/DDBJ databases">
        <title>The Genome Sequence of Cryptococcus gattii Ram5.</title>
        <authorList>
            <consortium name="The Broad Institute Genomics Platform"/>
            <person name="Cuomo C."/>
            <person name="Litvintseva A."/>
            <person name="Chen Y."/>
            <person name="Heitman J."/>
            <person name="Sun S."/>
            <person name="Springer D."/>
            <person name="Dromer F."/>
            <person name="Young S."/>
            <person name="Zeng Q."/>
            <person name="Gargeya S."/>
            <person name="Abouelleil A."/>
            <person name="Alvarado L."/>
            <person name="Chapman S.B."/>
            <person name="Gainer-Dewar J."/>
            <person name="Goldberg J."/>
            <person name="Griggs A."/>
            <person name="Gujja S."/>
            <person name="Hansen M."/>
            <person name="Howarth C."/>
            <person name="Imamovic A."/>
            <person name="Larimer J."/>
            <person name="Murphy C."/>
            <person name="Naylor J."/>
            <person name="Pearson M."/>
            <person name="Priest M."/>
            <person name="Roberts A."/>
            <person name="Saif S."/>
            <person name="Shea T."/>
            <person name="Sykes S."/>
            <person name="Wortman J."/>
            <person name="Nusbaum C."/>
            <person name="Birren B."/>
        </authorList>
    </citation>
    <scope>NUCLEOTIDE SEQUENCE [LARGE SCALE GENOMIC DNA]</scope>
    <source>
        <strain evidence="2 3">Ram5</strain>
    </source>
</reference>
<dbReference type="EMBL" id="KN847899">
    <property type="protein sequence ID" value="KIR41761.1"/>
    <property type="molecule type" value="Genomic_DNA"/>
</dbReference>
<sequence>MAVCNHPHRPQLSLILRPMARLVTLQGVERRDLSRTTDQGRFGRREGMSRVDRDLRSQTPPPSSPPP</sequence>
<dbReference type="HOGENOM" id="CLU_2812261_0_0_1"/>
<organism evidence="2 3">
    <name type="scientific">Cryptococcus deuterogattii Ram5</name>
    <dbReference type="NCBI Taxonomy" id="1296110"/>
    <lineage>
        <taxon>Eukaryota</taxon>
        <taxon>Fungi</taxon>
        <taxon>Dikarya</taxon>
        <taxon>Basidiomycota</taxon>
        <taxon>Agaricomycotina</taxon>
        <taxon>Tremellomycetes</taxon>
        <taxon>Tremellales</taxon>
        <taxon>Cryptococcaceae</taxon>
        <taxon>Cryptococcus</taxon>
        <taxon>Cryptococcus gattii species complex</taxon>
    </lineage>
</organism>
<evidence type="ECO:0000256" key="1">
    <source>
        <dbReference type="SAM" id="MobiDB-lite"/>
    </source>
</evidence>
<evidence type="ECO:0000313" key="2">
    <source>
        <dbReference type="EMBL" id="KIR41761.1"/>
    </source>
</evidence>
<gene>
    <name evidence="2" type="ORF">I313_01921</name>
</gene>
<name>A0A0D0V2X5_9TREE</name>
<protein>
    <submittedName>
        <fullName evidence="2">Uncharacterized protein</fullName>
    </submittedName>
</protein>
<keyword evidence="3" id="KW-1185">Reference proteome</keyword>
<evidence type="ECO:0000313" key="3">
    <source>
        <dbReference type="Proteomes" id="UP000053392"/>
    </source>
</evidence>
<feature type="compositionally biased region" description="Basic and acidic residues" evidence="1">
    <location>
        <begin position="41"/>
        <end position="56"/>
    </location>
</feature>
<dbReference type="Proteomes" id="UP000053392">
    <property type="component" value="Unassembled WGS sequence"/>
</dbReference>
<proteinExistence type="predicted"/>
<dbReference type="AlphaFoldDB" id="A0A0D0V2X5"/>